<evidence type="ECO:0000256" key="3">
    <source>
        <dbReference type="ARBA" id="ARBA00023033"/>
    </source>
</evidence>
<dbReference type="EMBL" id="SEKV01000087">
    <property type="protein sequence ID" value="TFY64796.1"/>
    <property type="molecule type" value="Genomic_DNA"/>
</dbReference>
<dbReference type="InterPro" id="IPR036188">
    <property type="entry name" value="FAD/NAD-bd_sf"/>
</dbReference>
<dbReference type="PANTHER" id="PTHR13789:SF306">
    <property type="entry name" value="HYDROXYLASE, PUTATIVE-RELATED"/>
    <property type="match status" value="1"/>
</dbReference>
<sequence length="384" mass="41307">MLRTALTRLAVHTGTVAAGGDWVEDMKDASGANHWSLRYEDFRKVLADTAKASGVVIRLNSLAVSITVKPEKAAVKLASGELIVGDLVVAADGRDEVEGKRPVSRPMMLGDQDHAKFKRLMMYNALIPGSAMRSDPALARFLPKGVGVPKAVPHVAAFSSVLYQVEQGSVILWHGDSYGAIGFPTRMDEFCIHVYCPAAEPAHDSILMAGPADLLRAMEAGKAEPQSLAAAAHTVVGIPVRDRPSLEDWVHPDGPMIVIGEAAHPLTTGALTALNLAAGDGMLLGRLFKNLHRKEQIGSFLSALVENRQKRITDVRNAERLNPATLSLPAGVDQARYLKTTVQHMGDEGIQAFGEEAIRNTFSYDPEDEADTCSDVHARTHSIS</sequence>
<accession>A0A4Y9YQE8</accession>
<dbReference type="Proteomes" id="UP000298390">
    <property type="component" value="Unassembled WGS sequence"/>
</dbReference>
<evidence type="ECO:0000256" key="1">
    <source>
        <dbReference type="ARBA" id="ARBA00007992"/>
    </source>
</evidence>
<evidence type="ECO:0000313" key="4">
    <source>
        <dbReference type="EMBL" id="TFY64796.1"/>
    </source>
</evidence>
<dbReference type="Gene3D" id="3.50.50.60">
    <property type="entry name" value="FAD/NAD(P)-binding domain"/>
    <property type="match status" value="1"/>
</dbReference>
<protein>
    <recommendedName>
        <fullName evidence="6">2-polyprenyl-6-methoxyphenol hydroxylase-like FAD-dependent oxidoreductase</fullName>
    </recommendedName>
</protein>
<name>A0A4Y9YQE8_9APHY</name>
<evidence type="ECO:0008006" key="6">
    <source>
        <dbReference type="Google" id="ProtNLM"/>
    </source>
</evidence>
<organism evidence="4 5">
    <name type="scientific">Rhodofomes roseus</name>
    <dbReference type="NCBI Taxonomy" id="34475"/>
    <lineage>
        <taxon>Eukaryota</taxon>
        <taxon>Fungi</taxon>
        <taxon>Dikarya</taxon>
        <taxon>Basidiomycota</taxon>
        <taxon>Agaricomycotina</taxon>
        <taxon>Agaricomycetes</taxon>
        <taxon>Polyporales</taxon>
        <taxon>Rhodofomes</taxon>
    </lineage>
</organism>
<gene>
    <name evidence="4" type="ORF">EVJ58_g2381</name>
</gene>
<comment type="caution">
    <text evidence="4">The sequence shown here is derived from an EMBL/GenBank/DDBJ whole genome shotgun (WGS) entry which is preliminary data.</text>
</comment>
<reference evidence="4 5" key="1">
    <citation type="submission" date="2019-01" db="EMBL/GenBank/DDBJ databases">
        <title>Genome sequencing of the rare red list fungi Fomitopsis rosea.</title>
        <authorList>
            <person name="Buettner E."/>
            <person name="Kellner H."/>
        </authorList>
    </citation>
    <scope>NUCLEOTIDE SEQUENCE [LARGE SCALE GENOMIC DNA]</scope>
    <source>
        <strain evidence="4 5">DSM 105464</strain>
    </source>
</reference>
<comment type="similarity">
    <text evidence="1">Belongs to the paxM FAD-dependent monooxygenase family.</text>
</comment>
<dbReference type="AlphaFoldDB" id="A0A4Y9YQE8"/>
<dbReference type="InterPro" id="IPR050493">
    <property type="entry name" value="FAD-dep_Monooxygenase_BioMet"/>
</dbReference>
<evidence type="ECO:0000313" key="5">
    <source>
        <dbReference type="Proteomes" id="UP000298390"/>
    </source>
</evidence>
<keyword evidence="3" id="KW-0503">Monooxygenase</keyword>
<dbReference type="SUPFAM" id="SSF51905">
    <property type="entry name" value="FAD/NAD(P)-binding domain"/>
    <property type="match status" value="1"/>
</dbReference>
<keyword evidence="2" id="KW-0560">Oxidoreductase</keyword>
<dbReference type="PANTHER" id="PTHR13789">
    <property type="entry name" value="MONOOXYGENASE"/>
    <property type="match status" value="1"/>
</dbReference>
<dbReference type="STRING" id="34475.A0A4Y9YQE8"/>
<dbReference type="GO" id="GO:0004497">
    <property type="term" value="F:monooxygenase activity"/>
    <property type="evidence" value="ECO:0007669"/>
    <property type="project" value="UniProtKB-KW"/>
</dbReference>
<evidence type="ECO:0000256" key="2">
    <source>
        <dbReference type="ARBA" id="ARBA00023002"/>
    </source>
</evidence>
<proteinExistence type="inferred from homology"/>